<gene>
    <name evidence="1" type="ORF">HPB47_002155</name>
</gene>
<accession>A0AC60PN77</accession>
<reference evidence="1 2" key="1">
    <citation type="journal article" date="2020" name="Cell">
        <title>Large-Scale Comparative Analyses of Tick Genomes Elucidate Their Genetic Diversity and Vector Capacities.</title>
        <authorList>
            <consortium name="Tick Genome and Microbiome Consortium (TIGMIC)"/>
            <person name="Jia N."/>
            <person name="Wang J."/>
            <person name="Shi W."/>
            <person name="Du L."/>
            <person name="Sun Y."/>
            <person name="Zhan W."/>
            <person name="Jiang J.F."/>
            <person name="Wang Q."/>
            <person name="Zhang B."/>
            <person name="Ji P."/>
            <person name="Bell-Sakyi L."/>
            <person name="Cui X.M."/>
            <person name="Yuan T.T."/>
            <person name="Jiang B.G."/>
            <person name="Yang W.F."/>
            <person name="Lam T.T."/>
            <person name="Chang Q.C."/>
            <person name="Ding S.J."/>
            <person name="Wang X.J."/>
            <person name="Zhu J.G."/>
            <person name="Ruan X.D."/>
            <person name="Zhao L."/>
            <person name="Wei J.T."/>
            <person name="Ye R.Z."/>
            <person name="Que T.C."/>
            <person name="Du C.H."/>
            <person name="Zhou Y.H."/>
            <person name="Cheng J.X."/>
            <person name="Dai P.F."/>
            <person name="Guo W.B."/>
            <person name="Han X.H."/>
            <person name="Huang E.J."/>
            <person name="Li L.F."/>
            <person name="Wei W."/>
            <person name="Gao Y.C."/>
            <person name="Liu J.Z."/>
            <person name="Shao H.Z."/>
            <person name="Wang X."/>
            <person name="Wang C.C."/>
            <person name="Yang T.C."/>
            <person name="Huo Q.B."/>
            <person name="Li W."/>
            <person name="Chen H.Y."/>
            <person name="Chen S.E."/>
            <person name="Zhou L.G."/>
            <person name="Ni X.B."/>
            <person name="Tian J.H."/>
            <person name="Sheng Y."/>
            <person name="Liu T."/>
            <person name="Pan Y.S."/>
            <person name="Xia L.Y."/>
            <person name="Li J."/>
            <person name="Zhao F."/>
            <person name="Cao W.C."/>
        </authorList>
    </citation>
    <scope>NUCLEOTIDE SEQUENCE [LARGE SCALE GENOMIC DNA]</scope>
    <source>
        <strain evidence="1">Iper-2018</strain>
    </source>
</reference>
<evidence type="ECO:0000313" key="1">
    <source>
        <dbReference type="EMBL" id="KAG0421992.1"/>
    </source>
</evidence>
<feature type="non-terminal residue" evidence="1">
    <location>
        <position position="1"/>
    </location>
</feature>
<protein>
    <submittedName>
        <fullName evidence="1">Uncharacterized protein</fullName>
    </submittedName>
</protein>
<evidence type="ECO:0000313" key="2">
    <source>
        <dbReference type="Proteomes" id="UP000805193"/>
    </source>
</evidence>
<name>A0AC60PN77_IXOPE</name>
<dbReference type="Proteomes" id="UP000805193">
    <property type="component" value="Unassembled WGS sequence"/>
</dbReference>
<keyword evidence="2" id="KW-1185">Reference proteome</keyword>
<comment type="caution">
    <text evidence="1">The sequence shown here is derived from an EMBL/GenBank/DDBJ whole genome shotgun (WGS) entry which is preliminary data.</text>
</comment>
<dbReference type="EMBL" id="JABSTQ010010287">
    <property type="protein sequence ID" value="KAG0421992.1"/>
    <property type="molecule type" value="Genomic_DNA"/>
</dbReference>
<proteinExistence type="predicted"/>
<sequence>GVAVAELITRAAKHLLTTYLQGVDASNMATAISHFLNCFLAAPSANVQAPMSSDELKSNRKKGKRKGRHNLSVLDNTEWTTLSPRSLWEQLRGELHSYYGWEFPAGTHVSSGCPEDFLESLGVHKCVLLRSLCLKGGLQLLHREYALEQRTRAPFTEEDVVNVFPVAKHVHPRATDAYSFYLTGQGKIQQGLLREGYELISEALNLMNNVYGAMHPEIAQCLRLLARLNYVMGDYVEAMAYQQKAVLMSERVNGIDHPYTITEYTHLALYCFANSQVTTTLKLLYRARYLMLLVCGELHPEMPVLDSNIGLILHAVGEYDLSLRFLENALQLNIKFYGSRSLKVAVSYHLVARAQSCLGDFRGALHNEKETYAIYKAQLGEEHDKTRESSECLRHLTQQAVVLQKKINDIYKKNTSAALPPIQIQAPSQSNVLEMLNIINGILFVQIRILRCSPAGVRKSMSLNQYMHPRNVFQTPPDFKDLAVRYPEFRKHVIYDLSGKVRLDFKNHESQRALSGTLLKHYFELDVHLPTDRLVPAVPQRLNYVLWLEDLLRLFPEKDSVVGIDIGTGASCILPLLGHKQCGWSFTATETDPVNLAHAMENVKRNNLENHIKVIAVGSLREAHEAVEGDSTAVDFVVCNPPFFGSPEEADAQGRAEEQGRTPPSSDMSGAEEEKVWPAGGEVAFVRDVLLKDSLGLREKVRLYTVMLGKKSSVKQVMAELNEQGVNCTSTEFCQGKTMRWGVAWTFSDADLASAPGTRRPKSRPPLEFTLPRKLKGVKYCVPGVFVRIKELLQEVQVPFEVIADGKNMCHLWVKAESNTWSHQRRRRREMQRLLKAQQQQTQPETASEPQPQPEPDSKPDPGLQQQPEDSCTEEATKRRLSEEAQTKGAPCKKARTETDPEVPQPCSEDRASAREQAAGDTEEVMEVEAKEDGGPGKDSQSSKDTLFLSCDVRVRRTANSVYLQLQTREGERESLHQLLQYFKNKLTFL</sequence>
<organism evidence="1 2">
    <name type="scientific">Ixodes persulcatus</name>
    <name type="common">Taiga tick</name>
    <dbReference type="NCBI Taxonomy" id="34615"/>
    <lineage>
        <taxon>Eukaryota</taxon>
        <taxon>Metazoa</taxon>
        <taxon>Ecdysozoa</taxon>
        <taxon>Arthropoda</taxon>
        <taxon>Chelicerata</taxon>
        <taxon>Arachnida</taxon>
        <taxon>Acari</taxon>
        <taxon>Parasitiformes</taxon>
        <taxon>Ixodida</taxon>
        <taxon>Ixodoidea</taxon>
        <taxon>Ixodidae</taxon>
        <taxon>Ixodinae</taxon>
        <taxon>Ixodes</taxon>
    </lineage>
</organism>